<feature type="transmembrane region" description="Helical" evidence="7">
    <location>
        <begin position="494"/>
        <end position="515"/>
    </location>
</feature>
<dbReference type="PROSITE" id="PS50283">
    <property type="entry name" value="NA_SOLUT_SYMP_3"/>
    <property type="match status" value="1"/>
</dbReference>
<keyword evidence="5 7" id="KW-0472">Membrane</keyword>
<gene>
    <name evidence="8" type="ORF">ACFOS1_00080</name>
</gene>
<evidence type="ECO:0000256" key="4">
    <source>
        <dbReference type="ARBA" id="ARBA00022989"/>
    </source>
</evidence>
<feature type="transmembrane region" description="Helical" evidence="7">
    <location>
        <begin position="452"/>
        <end position="474"/>
    </location>
</feature>
<feature type="transmembrane region" description="Helical" evidence="7">
    <location>
        <begin position="427"/>
        <end position="445"/>
    </location>
</feature>
<dbReference type="RefSeq" id="WP_290232278.1">
    <property type="nucleotide sequence ID" value="NZ_JAUFPZ010000002.1"/>
</dbReference>
<sequence>MQTFEFLDWVVIGVFCLLLIGVIVYVVSQKSNNSEDYFLGGKDAGWIAIGTSIFASNIGSEHLIGLAGAGASSGMAMAHWEIQGWMILILGWVFVPFYSRSMVYTMPEFLERRYNKESRTILSVISLISYVLTKVAVTVYAGGLVFQEVFGIETLWGIDFFWIAAIGLVLITALYTIFGGMKSVLYTSILQTPILLLGSAIIVVLGLKELGGWDEMIAITSAVEVNDYGDSMVNLIRSNKDENFPWLGALIGSSIIGFWYWCTDQYIVQRVLSGKNLKESRRGTIFGAYLKLLPVFLFLIPGMIAFSLHYQSVSTGGEGFLPFLDNGVANADAAFPNLVAKLLPAGVKGLVVCGILAALMSSLASLFNSSAMLFTIDFYKKLKPETPENKLVRIGQIATLVIVVLGILWIPIMRSVGDVLYTYLQDVQSVLAPGIAAAFLLGITWKRTSAKGGMWGLISGLIIGLTRLGAKVYYSNLEVSDDTIFKYLFYDLNWLYFCGWMFLFCILVVVVVSLLTEAPDTAKIKGLVFGTTSKEDDDEDRKSWNKWDVIHSVVILGLTGAFYWYFW</sequence>
<dbReference type="NCBIfam" id="TIGR00813">
    <property type="entry name" value="sss"/>
    <property type="match status" value="1"/>
</dbReference>
<evidence type="ECO:0000256" key="3">
    <source>
        <dbReference type="ARBA" id="ARBA00022692"/>
    </source>
</evidence>
<feature type="transmembrane region" description="Helical" evidence="7">
    <location>
        <begin position="6"/>
        <end position="27"/>
    </location>
</feature>
<feature type="transmembrane region" description="Helical" evidence="7">
    <location>
        <begin position="283"/>
        <end position="306"/>
    </location>
</feature>
<feature type="transmembrane region" description="Helical" evidence="7">
    <location>
        <begin position="391"/>
        <end position="412"/>
    </location>
</feature>
<dbReference type="CDD" id="cd10329">
    <property type="entry name" value="SLC5sbd_SGLT1-like"/>
    <property type="match status" value="1"/>
</dbReference>
<comment type="subcellular location">
    <subcellularLocation>
        <location evidence="1">Membrane</location>
        <topology evidence="1">Multi-pass membrane protein</topology>
    </subcellularLocation>
</comment>
<dbReference type="Proteomes" id="UP001595793">
    <property type="component" value="Unassembled WGS sequence"/>
</dbReference>
<evidence type="ECO:0000256" key="7">
    <source>
        <dbReference type="SAM" id="Phobius"/>
    </source>
</evidence>
<dbReference type="InterPro" id="IPR001734">
    <property type="entry name" value="Na/solute_symporter"/>
</dbReference>
<dbReference type="Pfam" id="PF00474">
    <property type="entry name" value="SSF"/>
    <property type="match status" value="1"/>
</dbReference>
<evidence type="ECO:0000256" key="2">
    <source>
        <dbReference type="ARBA" id="ARBA00006434"/>
    </source>
</evidence>
<evidence type="ECO:0000313" key="8">
    <source>
        <dbReference type="EMBL" id="MFC4025791.1"/>
    </source>
</evidence>
<accession>A0ABV8H3J0</accession>
<reference evidence="9" key="1">
    <citation type="journal article" date="2019" name="Int. J. Syst. Evol. Microbiol.">
        <title>The Global Catalogue of Microorganisms (GCM) 10K type strain sequencing project: providing services to taxonomists for standard genome sequencing and annotation.</title>
        <authorList>
            <consortium name="The Broad Institute Genomics Platform"/>
            <consortium name="The Broad Institute Genome Sequencing Center for Infectious Disease"/>
            <person name="Wu L."/>
            <person name="Ma J."/>
        </authorList>
    </citation>
    <scope>NUCLEOTIDE SEQUENCE [LARGE SCALE GENOMIC DNA]</scope>
    <source>
        <strain evidence="9">CECT 9128</strain>
    </source>
</reference>
<evidence type="ECO:0000256" key="5">
    <source>
        <dbReference type="ARBA" id="ARBA00023136"/>
    </source>
</evidence>
<feature type="transmembrane region" description="Helical" evidence="7">
    <location>
        <begin position="120"/>
        <end position="140"/>
    </location>
</feature>
<dbReference type="Gene3D" id="1.20.1730.10">
    <property type="entry name" value="Sodium/glucose cotransporter"/>
    <property type="match status" value="1"/>
</dbReference>
<feature type="transmembrane region" description="Helical" evidence="7">
    <location>
        <begin position="349"/>
        <end position="379"/>
    </location>
</feature>
<comment type="similarity">
    <text evidence="2 6">Belongs to the sodium:solute symporter (SSF) (TC 2.A.21) family.</text>
</comment>
<protein>
    <submittedName>
        <fullName evidence="8">Sodium:solute symporter</fullName>
    </submittedName>
</protein>
<feature type="transmembrane region" description="Helical" evidence="7">
    <location>
        <begin position="82"/>
        <end position="99"/>
    </location>
</feature>
<feature type="transmembrane region" description="Helical" evidence="7">
    <location>
        <begin position="185"/>
        <end position="207"/>
    </location>
</feature>
<dbReference type="PANTHER" id="PTHR11819">
    <property type="entry name" value="SOLUTE CARRIER FAMILY 5"/>
    <property type="match status" value="1"/>
</dbReference>
<name>A0ABV8H3J0_9FLAO</name>
<evidence type="ECO:0000256" key="6">
    <source>
        <dbReference type="RuleBase" id="RU362091"/>
    </source>
</evidence>
<dbReference type="EMBL" id="JBHSAS010000001">
    <property type="protein sequence ID" value="MFC4025791.1"/>
    <property type="molecule type" value="Genomic_DNA"/>
</dbReference>
<keyword evidence="4 7" id="KW-1133">Transmembrane helix</keyword>
<keyword evidence="9" id="KW-1185">Reference proteome</keyword>
<feature type="transmembrane region" description="Helical" evidence="7">
    <location>
        <begin position="160"/>
        <end position="178"/>
    </location>
</feature>
<dbReference type="PANTHER" id="PTHR11819:SF195">
    <property type="entry name" value="SODIUM_GLUCOSE COTRANSPORTER 4"/>
    <property type="match status" value="1"/>
</dbReference>
<comment type="caution">
    <text evidence="8">The sequence shown here is derived from an EMBL/GenBank/DDBJ whole genome shotgun (WGS) entry which is preliminary data.</text>
</comment>
<dbReference type="InterPro" id="IPR038377">
    <property type="entry name" value="Na/Glc_symporter_sf"/>
</dbReference>
<feature type="transmembrane region" description="Helical" evidence="7">
    <location>
        <begin position="549"/>
        <end position="566"/>
    </location>
</feature>
<evidence type="ECO:0000256" key="1">
    <source>
        <dbReference type="ARBA" id="ARBA00004141"/>
    </source>
</evidence>
<evidence type="ECO:0000313" key="9">
    <source>
        <dbReference type="Proteomes" id="UP001595793"/>
    </source>
</evidence>
<keyword evidence="3 7" id="KW-0812">Transmembrane</keyword>
<organism evidence="8 9">
    <name type="scientific">Zunongwangia endophytica</name>
    <dbReference type="NCBI Taxonomy" id="1808945"/>
    <lineage>
        <taxon>Bacteria</taxon>
        <taxon>Pseudomonadati</taxon>
        <taxon>Bacteroidota</taxon>
        <taxon>Flavobacteriia</taxon>
        <taxon>Flavobacteriales</taxon>
        <taxon>Flavobacteriaceae</taxon>
        <taxon>Zunongwangia</taxon>
    </lineage>
</organism>
<proteinExistence type="inferred from homology"/>
<feature type="transmembrane region" description="Helical" evidence="7">
    <location>
        <begin position="244"/>
        <end position="262"/>
    </location>
</feature>